<dbReference type="InterPro" id="IPR041478">
    <property type="entry name" value="TetR_C_27"/>
</dbReference>
<evidence type="ECO:0000256" key="4">
    <source>
        <dbReference type="PROSITE-ProRule" id="PRU00335"/>
    </source>
</evidence>
<accession>A0A1I4ATA8</accession>
<dbReference type="GO" id="GO:0003700">
    <property type="term" value="F:DNA-binding transcription factor activity"/>
    <property type="evidence" value="ECO:0007669"/>
    <property type="project" value="TreeGrafter"/>
</dbReference>
<dbReference type="InterPro" id="IPR036271">
    <property type="entry name" value="Tet_transcr_reg_TetR-rel_C_sf"/>
</dbReference>
<dbReference type="Pfam" id="PF00440">
    <property type="entry name" value="TetR_N"/>
    <property type="match status" value="1"/>
</dbReference>
<keyword evidence="3" id="KW-0804">Transcription</keyword>
<name>A0A1I4ATA8_9HYPH</name>
<dbReference type="STRING" id="1612308.SAMN05444581_111119"/>
<dbReference type="PANTHER" id="PTHR30055">
    <property type="entry name" value="HTH-TYPE TRANSCRIPTIONAL REGULATOR RUTR"/>
    <property type="match status" value="1"/>
</dbReference>
<dbReference type="RefSeq" id="WP_091683221.1">
    <property type="nucleotide sequence ID" value="NZ_FOSN01000011.1"/>
</dbReference>
<feature type="DNA-binding region" description="H-T-H motif" evidence="4">
    <location>
        <begin position="32"/>
        <end position="51"/>
    </location>
</feature>
<dbReference type="SUPFAM" id="SSF48498">
    <property type="entry name" value="Tetracyclin repressor-like, C-terminal domain"/>
    <property type="match status" value="1"/>
</dbReference>
<reference evidence="6 7" key="1">
    <citation type="submission" date="2016-10" db="EMBL/GenBank/DDBJ databases">
        <authorList>
            <person name="de Groot N.N."/>
        </authorList>
    </citation>
    <scope>NUCLEOTIDE SEQUENCE [LARGE SCALE GENOMIC DNA]</scope>
    <source>
        <strain evidence="6 7">NE2</strain>
    </source>
</reference>
<dbReference type="PANTHER" id="PTHR30055:SF151">
    <property type="entry name" value="TRANSCRIPTIONAL REGULATORY PROTEIN"/>
    <property type="match status" value="1"/>
</dbReference>
<dbReference type="Gene3D" id="1.10.357.10">
    <property type="entry name" value="Tetracycline Repressor, domain 2"/>
    <property type="match status" value="1"/>
</dbReference>
<keyword evidence="7" id="KW-1185">Reference proteome</keyword>
<evidence type="ECO:0000259" key="5">
    <source>
        <dbReference type="PROSITE" id="PS50977"/>
    </source>
</evidence>
<evidence type="ECO:0000313" key="7">
    <source>
        <dbReference type="Proteomes" id="UP000198755"/>
    </source>
</evidence>
<keyword evidence="1" id="KW-0805">Transcription regulation</keyword>
<dbReference type="GO" id="GO:0000976">
    <property type="term" value="F:transcription cis-regulatory region binding"/>
    <property type="evidence" value="ECO:0007669"/>
    <property type="project" value="TreeGrafter"/>
</dbReference>
<dbReference type="OrthoDB" id="9802498at2"/>
<dbReference type="InterPro" id="IPR009057">
    <property type="entry name" value="Homeodomain-like_sf"/>
</dbReference>
<gene>
    <name evidence="6" type="ORF">SAMN05444581_111119</name>
</gene>
<sequence length="220" mass="24149">MALATLVKRDISTRIVDVTELLFGELGFRKTTVSDIARELKMSPANIYRFFDSKAEINSAVARRQLAEIEALVEQIGGSFGSASDRLRRSIAAIYNFHTHQSECRPKLHELLVTAYDERWEVVTSHTKTIGNSLVRIIGLGMSEGKFAIGDADLTAILIQSACMQFCHPRLIAEAAQGPSPLIDQMFALCLAGLTKNATVFVALERAPNDLNRIGISEIG</sequence>
<proteinExistence type="predicted"/>
<protein>
    <submittedName>
        <fullName evidence="6">DNA-binding transcriptional regulator, AcrR family</fullName>
    </submittedName>
</protein>
<organism evidence="6 7">
    <name type="scientific">Methylocapsa palsarum</name>
    <dbReference type="NCBI Taxonomy" id="1612308"/>
    <lineage>
        <taxon>Bacteria</taxon>
        <taxon>Pseudomonadati</taxon>
        <taxon>Pseudomonadota</taxon>
        <taxon>Alphaproteobacteria</taxon>
        <taxon>Hyphomicrobiales</taxon>
        <taxon>Beijerinckiaceae</taxon>
        <taxon>Methylocapsa</taxon>
    </lineage>
</organism>
<evidence type="ECO:0000256" key="2">
    <source>
        <dbReference type="ARBA" id="ARBA00023125"/>
    </source>
</evidence>
<dbReference type="PROSITE" id="PS50977">
    <property type="entry name" value="HTH_TETR_2"/>
    <property type="match status" value="1"/>
</dbReference>
<evidence type="ECO:0000256" key="1">
    <source>
        <dbReference type="ARBA" id="ARBA00023015"/>
    </source>
</evidence>
<dbReference type="InterPro" id="IPR001647">
    <property type="entry name" value="HTH_TetR"/>
</dbReference>
<dbReference type="Proteomes" id="UP000198755">
    <property type="component" value="Unassembled WGS sequence"/>
</dbReference>
<feature type="domain" description="HTH tetR-type" evidence="5">
    <location>
        <begin position="9"/>
        <end position="69"/>
    </location>
</feature>
<dbReference type="EMBL" id="FOSN01000011">
    <property type="protein sequence ID" value="SFK59788.1"/>
    <property type="molecule type" value="Genomic_DNA"/>
</dbReference>
<dbReference type="InterPro" id="IPR050109">
    <property type="entry name" value="HTH-type_TetR-like_transc_reg"/>
</dbReference>
<keyword evidence="2 4" id="KW-0238">DNA-binding</keyword>
<dbReference type="SUPFAM" id="SSF46689">
    <property type="entry name" value="Homeodomain-like"/>
    <property type="match status" value="1"/>
</dbReference>
<evidence type="ECO:0000256" key="3">
    <source>
        <dbReference type="ARBA" id="ARBA00023163"/>
    </source>
</evidence>
<dbReference type="AlphaFoldDB" id="A0A1I4ATA8"/>
<dbReference type="Pfam" id="PF17935">
    <property type="entry name" value="TetR_C_27"/>
    <property type="match status" value="1"/>
</dbReference>
<evidence type="ECO:0000313" key="6">
    <source>
        <dbReference type="EMBL" id="SFK59788.1"/>
    </source>
</evidence>